<organism evidence="2 3">
    <name type="scientific">[Eubacterium] siraeum</name>
    <dbReference type="NCBI Taxonomy" id="39492"/>
    <lineage>
        <taxon>Bacteria</taxon>
        <taxon>Bacillati</taxon>
        <taxon>Bacillota</taxon>
        <taxon>Clostridia</taxon>
        <taxon>Eubacteriales</taxon>
        <taxon>Oscillospiraceae</taxon>
        <taxon>Oscillospiraceae incertae sedis</taxon>
    </lineage>
</organism>
<dbReference type="AlphaFoldDB" id="A0A174ZKK3"/>
<accession>A0A174ZKK3</accession>
<evidence type="ECO:0000256" key="1">
    <source>
        <dbReference type="SAM" id="MobiDB-lite"/>
    </source>
</evidence>
<evidence type="ECO:0008006" key="4">
    <source>
        <dbReference type="Google" id="ProtNLM"/>
    </source>
</evidence>
<evidence type="ECO:0000313" key="3">
    <source>
        <dbReference type="Proteomes" id="UP000095662"/>
    </source>
</evidence>
<protein>
    <recommendedName>
        <fullName evidence="4">Rubredoxin-like domain-containing protein</fullName>
    </recommendedName>
</protein>
<gene>
    <name evidence="2" type="ORF">ERS852540_01104</name>
</gene>
<proteinExistence type="predicted"/>
<feature type="region of interest" description="Disordered" evidence="1">
    <location>
        <begin position="34"/>
        <end position="59"/>
    </location>
</feature>
<sequence>MIYACDACKYLFASDEENVTDCPDCGKHQVRPATQEEMREYDERRKEAEEWYNGGGSLG</sequence>
<name>A0A174ZKK3_9FIRM</name>
<dbReference type="EMBL" id="CZBY01000007">
    <property type="protein sequence ID" value="CUQ85469.1"/>
    <property type="molecule type" value="Genomic_DNA"/>
</dbReference>
<feature type="compositionally biased region" description="Basic and acidic residues" evidence="1">
    <location>
        <begin position="34"/>
        <end position="49"/>
    </location>
</feature>
<dbReference type="STRING" id="39492.ERS852540_01104"/>
<evidence type="ECO:0000313" key="2">
    <source>
        <dbReference type="EMBL" id="CUQ85469.1"/>
    </source>
</evidence>
<reference evidence="2 3" key="1">
    <citation type="submission" date="2015-09" db="EMBL/GenBank/DDBJ databases">
        <authorList>
            <consortium name="Pathogen Informatics"/>
        </authorList>
    </citation>
    <scope>NUCLEOTIDE SEQUENCE [LARGE SCALE GENOMIC DNA]</scope>
    <source>
        <strain evidence="2 3">2789STDY5834928</strain>
    </source>
</reference>
<dbReference type="Proteomes" id="UP000095662">
    <property type="component" value="Unassembled WGS sequence"/>
</dbReference>